<dbReference type="SUPFAM" id="SSF50978">
    <property type="entry name" value="WD40 repeat-like"/>
    <property type="match status" value="1"/>
</dbReference>
<name>A0A507FP41_9FUNG</name>
<evidence type="ECO:0000256" key="2">
    <source>
        <dbReference type="ARBA" id="ARBA00022737"/>
    </source>
</evidence>
<protein>
    <submittedName>
        <fullName evidence="5">Uncharacterized protein</fullName>
    </submittedName>
</protein>
<evidence type="ECO:0000256" key="4">
    <source>
        <dbReference type="SAM" id="MobiDB-lite"/>
    </source>
</evidence>
<dbReference type="GO" id="GO:1990234">
    <property type="term" value="C:transferase complex"/>
    <property type="evidence" value="ECO:0007669"/>
    <property type="project" value="UniProtKB-ARBA"/>
</dbReference>
<dbReference type="EMBL" id="QEAP01000020">
    <property type="protein sequence ID" value="TPX77450.1"/>
    <property type="molecule type" value="Genomic_DNA"/>
</dbReference>
<dbReference type="SMART" id="SM00320">
    <property type="entry name" value="WD40"/>
    <property type="match status" value="6"/>
</dbReference>
<evidence type="ECO:0000256" key="1">
    <source>
        <dbReference type="ARBA" id="ARBA00022574"/>
    </source>
</evidence>
<dbReference type="PANTHER" id="PTHR22847">
    <property type="entry name" value="WD40 REPEAT PROTEIN"/>
    <property type="match status" value="1"/>
</dbReference>
<dbReference type="InterPro" id="IPR015943">
    <property type="entry name" value="WD40/YVTN_repeat-like_dom_sf"/>
</dbReference>
<dbReference type="PROSITE" id="PS50082">
    <property type="entry name" value="WD_REPEATS_2"/>
    <property type="match status" value="2"/>
</dbReference>
<dbReference type="Gene3D" id="2.130.10.10">
    <property type="entry name" value="YVTN repeat-like/Quinoprotein amine dehydrogenase"/>
    <property type="match status" value="2"/>
</dbReference>
<dbReference type="PANTHER" id="PTHR22847:SF730">
    <property type="entry name" value="FUNGAL PROTEIN"/>
    <property type="match status" value="1"/>
</dbReference>
<keyword evidence="6" id="KW-1185">Reference proteome</keyword>
<feature type="repeat" description="WD" evidence="3">
    <location>
        <begin position="174"/>
        <end position="221"/>
    </location>
</feature>
<organism evidence="5 6">
    <name type="scientific">Chytriomyces confervae</name>
    <dbReference type="NCBI Taxonomy" id="246404"/>
    <lineage>
        <taxon>Eukaryota</taxon>
        <taxon>Fungi</taxon>
        <taxon>Fungi incertae sedis</taxon>
        <taxon>Chytridiomycota</taxon>
        <taxon>Chytridiomycota incertae sedis</taxon>
        <taxon>Chytridiomycetes</taxon>
        <taxon>Chytridiales</taxon>
        <taxon>Chytriomycetaceae</taxon>
        <taxon>Chytriomyces</taxon>
    </lineage>
</organism>
<keyword evidence="1 3" id="KW-0853">WD repeat</keyword>
<feature type="region of interest" description="Disordered" evidence="4">
    <location>
        <begin position="361"/>
        <end position="394"/>
    </location>
</feature>
<dbReference type="Pfam" id="PF00400">
    <property type="entry name" value="WD40"/>
    <property type="match status" value="5"/>
</dbReference>
<dbReference type="PROSITE" id="PS00678">
    <property type="entry name" value="WD_REPEATS_1"/>
    <property type="match status" value="1"/>
</dbReference>
<dbReference type="PRINTS" id="PR00320">
    <property type="entry name" value="GPROTEINBRPT"/>
</dbReference>
<accession>A0A507FP41</accession>
<evidence type="ECO:0000313" key="6">
    <source>
        <dbReference type="Proteomes" id="UP000320333"/>
    </source>
</evidence>
<proteinExistence type="predicted"/>
<dbReference type="Proteomes" id="UP000320333">
    <property type="component" value="Unassembled WGS sequence"/>
</dbReference>
<comment type="caution">
    <text evidence="5">The sequence shown here is derived from an EMBL/GenBank/DDBJ whole genome shotgun (WGS) entry which is preliminary data.</text>
</comment>
<sequence>MQTDSADNFFQTDREIEIASAREAKKNAVRAANTRALSIATMRSKVLCLRFFGNVAFVGESGHVARRVEPSSGKVLLTFKGHKGPVTCLELMFDQRTGEDQFLFTGSWDKSIFKFDSKNGDLLQKFTGHADFIKCITLVPTVVNSKLAYHLLSGSSDGTIKKWDSDSGKLHQTWKGHTRPVESLVLAESEDGTAKNLQVYSASSDTTIRKWDVATGNVSQVLNGHLTSVYGIILTDGELWSVSADKTAKRWNLENSIPDSSFEHPDFVKCIHVYGSYVLTGCRDENIRVFDLTTEKCINVVEGHFGEVTSLQVVGDRLWSASLDCTIRSWNLADILMQRPATVEVQDLSTSMEVDADVSAATAAETSGTKKADATEMALTEEEERELAELMGDD</sequence>
<feature type="repeat" description="WD" evidence="3">
    <location>
        <begin position="126"/>
        <end position="173"/>
    </location>
</feature>
<evidence type="ECO:0000313" key="5">
    <source>
        <dbReference type="EMBL" id="TPX77450.1"/>
    </source>
</evidence>
<keyword evidence="2" id="KW-0677">Repeat</keyword>
<reference evidence="5 6" key="1">
    <citation type="journal article" date="2019" name="Sci. Rep.">
        <title>Comparative genomics of chytrid fungi reveal insights into the obligate biotrophic and pathogenic lifestyle of Synchytrium endobioticum.</title>
        <authorList>
            <person name="van de Vossenberg B.T.L.H."/>
            <person name="Warris S."/>
            <person name="Nguyen H.D.T."/>
            <person name="van Gent-Pelzer M.P.E."/>
            <person name="Joly D.L."/>
            <person name="van de Geest H.C."/>
            <person name="Bonants P.J.M."/>
            <person name="Smith D.S."/>
            <person name="Levesque C.A."/>
            <person name="van der Lee T.A.J."/>
        </authorList>
    </citation>
    <scope>NUCLEOTIDE SEQUENCE [LARGE SCALE GENOMIC DNA]</scope>
    <source>
        <strain evidence="5 6">CBS 675.73</strain>
    </source>
</reference>
<dbReference type="STRING" id="246404.A0A507FP41"/>
<gene>
    <name evidence="5" type="ORF">CcCBS67573_g01254</name>
</gene>
<dbReference type="InterPro" id="IPR020472">
    <property type="entry name" value="WD40_PAC1"/>
</dbReference>
<dbReference type="CDD" id="cd00200">
    <property type="entry name" value="WD40"/>
    <property type="match status" value="1"/>
</dbReference>
<evidence type="ECO:0000256" key="3">
    <source>
        <dbReference type="PROSITE-ProRule" id="PRU00221"/>
    </source>
</evidence>
<dbReference type="InterPro" id="IPR036322">
    <property type="entry name" value="WD40_repeat_dom_sf"/>
</dbReference>
<feature type="compositionally biased region" description="Acidic residues" evidence="4">
    <location>
        <begin position="379"/>
        <end position="394"/>
    </location>
</feature>
<dbReference type="OrthoDB" id="6262491at2759"/>
<dbReference type="AlphaFoldDB" id="A0A507FP41"/>
<dbReference type="InterPro" id="IPR001680">
    <property type="entry name" value="WD40_rpt"/>
</dbReference>
<dbReference type="InterPro" id="IPR019775">
    <property type="entry name" value="WD40_repeat_CS"/>
</dbReference>